<evidence type="ECO:0000256" key="1">
    <source>
        <dbReference type="SAM" id="SignalP"/>
    </source>
</evidence>
<gene>
    <name evidence="2" type="ORF">PSEMO_51320</name>
</gene>
<reference evidence="2 3" key="1">
    <citation type="submission" date="2016-10" db="EMBL/GenBank/DDBJ databases">
        <title>Genome Sequence of Pseudomonas putida GM4FR.</title>
        <authorList>
            <person name="Poehlein A."/>
            <person name="Wemheuer F."/>
            <person name="Hollensteiner J."/>
            <person name="Wemheuer B."/>
        </authorList>
    </citation>
    <scope>NUCLEOTIDE SEQUENCE [LARGE SCALE GENOMIC DNA]</scope>
    <source>
        <strain evidence="2 3">GM4FR</strain>
    </source>
</reference>
<evidence type="ECO:0000313" key="2">
    <source>
        <dbReference type="EMBL" id="OLS59824.1"/>
    </source>
</evidence>
<organism evidence="2 3">
    <name type="scientific">Pseudomonas putida</name>
    <name type="common">Arthrobacter siderocapsulatus</name>
    <dbReference type="NCBI Taxonomy" id="303"/>
    <lineage>
        <taxon>Bacteria</taxon>
        <taxon>Pseudomonadati</taxon>
        <taxon>Pseudomonadota</taxon>
        <taxon>Gammaproteobacteria</taxon>
        <taxon>Pseudomonadales</taxon>
        <taxon>Pseudomonadaceae</taxon>
        <taxon>Pseudomonas</taxon>
    </lineage>
</organism>
<name>A0A1Q9QXD5_PSEPU</name>
<dbReference type="Proteomes" id="UP000186736">
    <property type="component" value="Unassembled WGS sequence"/>
</dbReference>
<keyword evidence="1" id="KW-0732">Signal</keyword>
<proteinExistence type="predicted"/>
<evidence type="ECO:0008006" key="4">
    <source>
        <dbReference type="Google" id="ProtNLM"/>
    </source>
</evidence>
<dbReference type="EMBL" id="MKZO01000058">
    <property type="protein sequence ID" value="OLS59824.1"/>
    <property type="molecule type" value="Genomic_DNA"/>
</dbReference>
<feature type="signal peptide" evidence="1">
    <location>
        <begin position="1"/>
        <end position="23"/>
    </location>
</feature>
<accession>A0A1Q9QXD5</accession>
<evidence type="ECO:0000313" key="3">
    <source>
        <dbReference type="Proteomes" id="UP000186736"/>
    </source>
</evidence>
<sequence length="128" mass="14316">MFMKSFKRGLWITLLCAAGSVQAMPRVELANCTRSANLLACADRQGSHYSVQTQGSTIYLRGYDAPSDRRWAQTNSRYGLLNFYTGIASDGEIWVGYSRKVGWTTLNRVSSSSGQRFSLRCNRLNGCQ</sequence>
<dbReference type="AlphaFoldDB" id="A0A1Q9QXD5"/>
<feature type="chain" id="PRO_5013385468" description="Glutamine synthetase" evidence="1">
    <location>
        <begin position="24"/>
        <end position="128"/>
    </location>
</feature>
<protein>
    <recommendedName>
        <fullName evidence="4">Glutamine synthetase</fullName>
    </recommendedName>
</protein>
<comment type="caution">
    <text evidence="2">The sequence shown here is derived from an EMBL/GenBank/DDBJ whole genome shotgun (WGS) entry which is preliminary data.</text>
</comment>